<dbReference type="AlphaFoldDB" id="A0AAN6D8M1"/>
<accession>A0AAN6D8M1</accession>
<proteinExistence type="predicted"/>
<dbReference type="EMBL" id="JAHLUH010000002">
    <property type="protein sequence ID" value="KAG7730092.1"/>
    <property type="molecule type" value="Genomic_DNA"/>
</dbReference>
<sequence length="338" mass="35898">MATYYPVFQVFKFNHWFRSLALLSESNDGLSKHLGFLRTMRSLTADNDVLLNEYRYMIRKGESFIKANKERFARLKGDSRAADLAAIDAMEQDFVARHKAAPVGAARRGAAARVAGPADVFRRQLAPVPVQGAARVPVAGRATADADGQVAAARCRVRHAGRVRRRAAAGHRGDPRVAGAQDVQRGLHRGDRAAVVPGLGRIDDGGRGADGGAVSVRDVCRGGGPEADGEPGLCAVGESPQRKLDGHLVPVGLGAGAQQAPQRQDAAGRVLQDESGRADLRDAGISAVRSRVAAGADGPDRQGVHPAVCGVRQGLHGVWDEQLCEELSAVYRQQHRGV</sequence>
<reference evidence="2" key="1">
    <citation type="journal article" date="2021" name="G3 (Bethesda)">
        <title>Genomic diversity, chromosomal rearrangements, and interspecies hybridization in the ogataea polymorpha species complex.</title>
        <authorList>
            <person name="Hanson S.J."/>
            <person name="Cinneide E.O."/>
            <person name="Salzberg L.I."/>
            <person name="Wolfe K.H."/>
            <person name="McGowan J."/>
            <person name="Fitzpatrick D.A."/>
            <person name="Matlin K."/>
        </authorList>
    </citation>
    <scope>NUCLEOTIDE SEQUENCE</scope>
    <source>
        <strain evidence="2">83-405-1</strain>
    </source>
</reference>
<evidence type="ECO:0000313" key="2">
    <source>
        <dbReference type="EMBL" id="KAG7730092.1"/>
    </source>
</evidence>
<name>A0AAN6D8M1_9ASCO</name>
<comment type="caution">
    <text evidence="2">The sequence shown here is derived from an EMBL/GenBank/DDBJ whole genome shotgun (WGS) entry which is preliminary data.</text>
</comment>
<evidence type="ECO:0000313" key="3">
    <source>
        <dbReference type="Proteomes" id="UP000738402"/>
    </source>
</evidence>
<dbReference type="Proteomes" id="UP000738402">
    <property type="component" value="Unassembled WGS sequence"/>
</dbReference>
<evidence type="ECO:0000256" key="1">
    <source>
        <dbReference type="SAM" id="MobiDB-lite"/>
    </source>
</evidence>
<gene>
    <name evidence="2" type="ORF">KL933_001172</name>
</gene>
<protein>
    <submittedName>
        <fullName evidence="2">Uncharacterized protein</fullName>
    </submittedName>
</protein>
<feature type="region of interest" description="Disordered" evidence="1">
    <location>
        <begin position="163"/>
        <end position="239"/>
    </location>
</feature>
<organism evidence="2 3">
    <name type="scientific">Ogataea haglerorum</name>
    <dbReference type="NCBI Taxonomy" id="1937702"/>
    <lineage>
        <taxon>Eukaryota</taxon>
        <taxon>Fungi</taxon>
        <taxon>Dikarya</taxon>
        <taxon>Ascomycota</taxon>
        <taxon>Saccharomycotina</taxon>
        <taxon>Pichiomycetes</taxon>
        <taxon>Pichiales</taxon>
        <taxon>Pichiaceae</taxon>
        <taxon>Ogataea</taxon>
    </lineage>
</organism>